<dbReference type="EMBL" id="CP003642">
    <property type="protein sequence ID" value="AFZ27656.1"/>
    <property type="molecule type" value="Genomic_DNA"/>
</dbReference>
<dbReference type="Gene3D" id="3.30.565.10">
    <property type="entry name" value="Histidine kinase-like ATPase, C-terminal domain"/>
    <property type="match status" value="1"/>
</dbReference>
<dbReference type="SMART" id="SM00387">
    <property type="entry name" value="HATPase_c"/>
    <property type="match status" value="1"/>
</dbReference>
<dbReference type="PRINTS" id="PR00775">
    <property type="entry name" value="HEATSHOCK90"/>
</dbReference>
<evidence type="ECO:0000256" key="5">
    <source>
        <dbReference type="ARBA" id="ARBA00023186"/>
    </source>
</evidence>
<keyword evidence="5" id="KW-0143">Chaperone</keyword>
<feature type="binding site" evidence="6">
    <location>
        <position position="168"/>
    </location>
    <ligand>
        <name>ATP</name>
        <dbReference type="ChEBI" id="CHEBI:30616"/>
    </ligand>
</feature>
<comment type="similarity">
    <text evidence="1">Belongs to the heat shock protein 90 family.</text>
</comment>
<feature type="binding site" evidence="6">
    <location>
        <position position="82"/>
    </location>
    <ligand>
        <name>ATP</name>
        <dbReference type="ChEBI" id="CHEBI:30616"/>
    </ligand>
</feature>
<dbReference type="GO" id="GO:0016887">
    <property type="term" value="F:ATP hydrolysis activity"/>
    <property type="evidence" value="ECO:0007669"/>
    <property type="project" value="InterPro"/>
</dbReference>
<evidence type="ECO:0000259" key="7">
    <source>
        <dbReference type="SMART" id="SM00387"/>
    </source>
</evidence>
<dbReference type="Pfam" id="PF13589">
    <property type="entry name" value="HATPase_c_3"/>
    <property type="match status" value="1"/>
</dbReference>
<dbReference type="AlphaFoldDB" id="K9X6F7"/>
<dbReference type="InterPro" id="IPR003594">
    <property type="entry name" value="HATPase_dom"/>
</dbReference>
<dbReference type="GO" id="GO:0140662">
    <property type="term" value="F:ATP-dependent protein folding chaperone"/>
    <property type="evidence" value="ECO:0007669"/>
    <property type="project" value="InterPro"/>
</dbReference>
<dbReference type="GO" id="GO:0051082">
    <property type="term" value="F:unfolded protein binding"/>
    <property type="evidence" value="ECO:0007669"/>
    <property type="project" value="InterPro"/>
</dbReference>
<evidence type="ECO:0000256" key="6">
    <source>
        <dbReference type="PIRSR" id="PIRSR002583-1"/>
    </source>
</evidence>
<dbReference type="SUPFAM" id="SSF55874">
    <property type="entry name" value="ATPase domain of HSP90 chaperone/DNA topoisomerase II/histidine kinase"/>
    <property type="match status" value="1"/>
</dbReference>
<sequence>MLEQGTISIHTENIFPIIKKSLYSDHQIFLRELVSNAVDAIQKLKMVSRAGEYAGDIGEPEIQLAIDTNSKTLSISDNGIGMTLEEVKKYINQVAFSSAEEFIHKYQGKSDQPIIGHFGLGFYSSFMVAQKVEIDTLSYQEGAQAVHWSCDGSPDFTIDESPRTTRGTTITLTLQGEEEEFLEPARIKNLVKTYCDFMPVPIKLDGEVLNRQKAPWRESPSNLSEEEYLEFYRYLYPFQEEPLLWVHLNTDYPFIINGILYFPKMRPDVDVTKGQIKLFCNQVFVSDNCEEIIPQFLMPMRGVIDSTDIPLNVSRSALQGDRTVKRIGDYIAKKVGDRLKELYRDNREQYISAWKDLSTFVKFGVLNDEKFKKQIEDIIIFRTTAKVAEKAPAETPVVEVQTAEGDLWQDVTQPKENTGLSTPYTTLKEYLERNKERHENRVFYSTDEATQATYVELHKNQGLEVLFLDSFIDTHFINFLEREYQDVKFTRVDSDLDNTLLEQDKAGEIVDPKTNKTRSESIKELFEKALNKPKLNIRTEALKSETPQGTPPAMVLLPEILRRLREMNAMMQQQQSLDFPEDHILLVNTAHPLIQNLAHISQGSIIQGDGQSPTDQLVKMICQHVYDLALMSQKGFDAEGMKSFVERSNEVLTKLTEQASK</sequence>
<accession>K9X6F7</accession>
<feature type="binding site" evidence="6">
    <location>
        <position position="77"/>
    </location>
    <ligand>
        <name>ATP</name>
        <dbReference type="ChEBI" id="CHEBI:30616"/>
    </ligand>
</feature>
<keyword evidence="4 6" id="KW-0067">ATP-binding</keyword>
<dbReference type="KEGG" id="csg:Cylst_5656"/>
<evidence type="ECO:0000256" key="1">
    <source>
        <dbReference type="ARBA" id="ARBA00008239"/>
    </source>
</evidence>
<dbReference type="InterPro" id="IPR036890">
    <property type="entry name" value="HATPase_C_sf"/>
</dbReference>
<dbReference type="eggNOG" id="COG0326">
    <property type="taxonomic scope" value="Bacteria"/>
</dbReference>
<gene>
    <name evidence="8" type="ORF">Cylst_5656</name>
</gene>
<evidence type="ECO:0000256" key="4">
    <source>
        <dbReference type="ARBA" id="ARBA00022840"/>
    </source>
</evidence>
<dbReference type="CDD" id="cd16927">
    <property type="entry name" value="HATPase_Hsp90-like"/>
    <property type="match status" value="1"/>
</dbReference>
<feature type="binding site" evidence="6">
    <location>
        <position position="315"/>
    </location>
    <ligand>
        <name>ATP</name>
        <dbReference type="ChEBI" id="CHEBI:30616"/>
    </ligand>
</feature>
<dbReference type="Pfam" id="PF00183">
    <property type="entry name" value="HSP90"/>
    <property type="match status" value="2"/>
</dbReference>
<evidence type="ECO:0000256" key="3">
    <source>
        <dbReference type="ARBA" id="ARBA00022741"/>
    </source>
</evidence>
<dbReference type="InterPro" id="IPR001404">
    <property type="entry name" value="Hsp90_fam"/>
</dbReference>
<dbReference type="InterPro" id="IPR037196">
    <property type="entry name" value="HSP90_C"/>
</dbReference>
<keyword evidence="2" id="KW-0963">Cytoplasm</keyword>
<feature type="domain" description="Histidine kinase/HSP90-like ATPase" evidence="7">
    <location>
        <begin position="25"/>
        <end position="178"/>
    </location>
</feature>
<dbReference type="FunFam" id="3.30.230.80:FF:000008">
    <property type="entry name" value="Molecular chaperone HtpG"/>
    <property type="match status" value="1"/>
</dbReference>
<dbReference type="SUPFAM" id="SSF54211">
    <property type="entry name" value="Ribosomal protein S5 domain 2-like"/>
    <property type="match status" value="1"/>
</dbReference>
<dbReference type="SUPFAM" id="SSF110942">
    <property type="entry name" value="HSP90 C-terminal domain"/>
    <property type="match status" value="1"/>
</dbReference>
<dbReference type="PANTHER" id="PTHR11528">
    <property type="entry name" value="HEAT SHOCK PROTEIN 90 FAMILY MEMBER"/>
    <property type="match status" value="1"/>
</dbReference>
<name>K9X6F7_9NOST</name>
<dbReference type="PIRSF" id="PIRSF002583">
    <property type="entry name" value="Hsp90"/>
    <property type="match status" value="1"/>
</dbReference>
<dbReference type="OrthoDB" id="9802640at2"/>
<dbReference type="Gene3D" id="1.20.120.790">
    <property type="entry name" value="Heat shock protein 90, C-terminal domain"/>
    <property type="match status" value="1"/>
</dbReference>
<evidence type="ECO:0000313" key="8">
    <source>
        <dbReference type="EMBL" id="AFZ27656.1"/>
    </source>
</evidence>
<dbReference type="Proteomes" id="UP000010475">
    <property type="component" value="Chromosome"/>
</dbReference>
<organism evidence="8 9">
    <name type="scientific">Cylindrospermum stagnale PCC 7417</name>
    <dbReference type="NCBI Taxonomy" id="56107"/>
    <lineage>
        <taxon>Bacteria</taxon>
        <taxon>Bacillati</taxon>
        <taxon>Cyanobacteriota</taxon>
        <taxon>Cyanophyceae</taxon>
        <taxon>Nostocales</taxon>
        <taxon>Nostocaceae</taxon>
        <taxon>Cylindrospermum</taxon>
    </lineage>
</organism>
<dbReference type="InterPro" id="IPR020568">
    <property type="entry name" value="Ribosomal_Su5_D2-typ_SF"/>
</dbReference>
<reference evidence="8 9" key="1">
    <citation type="submission" date="2012-06" db="EMBL/GenBank/DDBJ databases">
        <title>Finished chromosome of genome of Cylindrospermum stagnale PCC 7417.</title>
        <authorList>
            <consortium name="US DOE Joint Genome Institute"/>
            <person name="Gugger M."/>
            <person name="Coursin T."/>
            <person name="Rippka R."/>
            <person name="Tandeau De Marsac N."/>
            <person name="Huntemann M."/>
            <person name="Wei C.-L."/>
            <person name="Han J."/>
            <person name="Detter J.C."/>
            <person name="Han C."/>
            <person name="Tapia R."/>
            <person name="Chen A."/>
            <person name="Kyrpides N."/>
            <person name="Mavromatis K."/>
            <person name="Markowitz V."/>
            <person name="Szeto E."/>
            <person name="Ivanova N."/>
            <person name="Pagani I."/>
            <person name="Pati A."/>
            <person name="Goodwin L."/>
            <person name="Nordberg H.P."/>
            <person name="Cantor M.N."/>
            <person name="Hua S.X."/>
            <person name="Woyke T."/>
            <person name="Kerfeld C.A."/>
        </authorList>
    </citation>
    <scope>NUCLEOTIDE SEQUENCE [LARGE SCALE GENOMIC DNA]</scope>
    <source>
        <strain evidence="8 9">PCC 7417</strain>
    </source>
</reference>
<dbReference type="Gene3D" id="3.30.230.80">
    <property type="match status" value="1"/>
</dbReference>
<dbReference type="Gene3D" id="3.40.50.11260">
    <property type="match status" value="1"/>
</dbReference>
<dbReference type="PATRIC" id="fig|56107.3.peg.6221"/>
<dbReference type="RefSeq" id="WP_015210890.1">
    <property type="nucleotide sequence ID" value="NC_019757.1"/>
</dbReference>
<dbReference type="NCBIfam" id="NF003555">
    <property type="entry name" value="PRK05218.1"/>
    <property type="match status" value="1"/>
</dbReference>
<feature type="binding site" evidence="6">
    <location>
        <position position="36"/>
    </location>
    <ligand>
        <name>ATP</name>
        <dbReference type="ChEBI" id="CHEBI:30616"/>
    </ligand>
</feature>
<dbReference type="GO" id="GO:0005524">
    <property type="term" value="F:ATP binding"/>
    <property type="evidence" value="ECO:0007669"/>
    <property type="project" value="UniProtKB-KW"/>
</dbReference>
<feature type="binding site" evidence="6">
    <location>
        <position position="32"/>
    </location>
    <ligand>
        <name>ATP</name>
        <dbReference type="ChEBI" id="CHEBI:30616"/>
    </ligand>
</feature>
<keyword evidence="9" id="KW-1185">Reference proteome</keyword>
<dbReference type="HOGENOM" id="CLU_006684_3_2_3"/>
<dbReference type="STRING" id="56107.Cylst_5656"/>
<protein>
    <submittedName>
        <fullName evidence="8">Molecular chaperone of HSP90 family</fullName>
    </submittedName>
</protein>
<dbReference type="FunFam" id="3.30.565.10:FF:000076">
    <property type="entry name" value="Molecular chaperone HtpG"/>
    <property type="match status" value="1"/>
</dbReference>
<evidence type="ECO:0000313" key="9">
    <source>
        <dbReference type="Proteomes" id="UP000010475"/>
    </source>
</evidence>
<dbReference type="InterPro" id="IPR020575">
    <property type="entry name" value="Hsp90_N"/>
</dbReference>
<keyword evidence="3 6" id="KW-0547">Nucleotide-binding</keyword>
<proteinExistence type="inferred from homology"/>
<evidence type="ECO:0000256" key="2">
    <source>
        <dbReference type="ARBA" id="ARBA00022490"/>
    </source>
</evidence>